<feature type="compositionally biased region" description="Low complexity" evidence="2">
    <location>
        <begin position="107"/>
        <end position="130"/>
    </location>
</feature>
<evidence type="ECO:0000256" key="2">
    <source>
        <dbReference type="SAM" id="MobiDB-lite"/>
    </source>
</evidence>
<dbReference type="OMA" id="GHDNAIP"/>
<evidence type="ECO:0000256" key="1">
    <source>
        <dbReference type="ARBA" id="ARBA00010975"/>
    </source>
</evidence>
<feature type="compositionally biased region" description="Polar residues" evidence="2">
    <location>
        <begin position="213"/>
        <end position="239"/>
    </location>
</feature>
<organism evidence="3 4">
    <name type="scientific">Cajanus cajan</name>
    <name type="common">Pigeon pea</name>
    <name type="synonym">Cajanus indicus</name>
    <dbReference type="NCBI Taxonomy" id="3821"/>
    <lineage>
        <taxon>Eukaryota</taxon>
        <taxon>Viridiplantae</taxon>
        <taxon>Streptophyta</taxon>
        <taxon>Embryophyta</taxon>
        <taxon>Tracheophyta</taxon>
        <taxon>Spermatophyta</taxon>
        <taxon>Magnoliopsida</taxon>
        <taxon>eudicotyledons</taxon>
        <taxon>Gunneridae</taxon>
        <taxon>Pentapetalae</taxon>
        <taxon>rosids</taxon>
        <taxon>fabids</taxon>
        <taxon>Fabales</taxon>
        <taxon>Fabaceae</taxon>
        <taxon>Papilionoideae</taxon>
        <taxon>50 kb inversion clade</taxon>
        <taxon>NPAAA clade</taxon>
        <taxon>indigoferoid/millettioid clade</taxon>
        <taxon>Phaseoleae</taxon>
        <taxon>Cajanus</taxon>
    </lineage>
</organism>
<feature type="region of interest" description="Disordered" evidence="2">
    <location>
        <begin position="34"/>
        <end position="153"/>
    </location>
</feature>
<comment type="similarity">
    <text evidence="1">Belongs to the LEA type 1 family.</text>
</comment>
<feature type="compositionally biased region" description="Gly residues" evidence="2">
    <location>
        <begin position="179"/>
        <end position="201"/>
    </location>
</feature>
<dbReference type="GO" id="GO:0009793">
    <property type="term" value="P:embryo development ending in seed dormancy"/>
    <property type="evidence" value="ECO:0007669"/>
    <property type="project" value="InterPro"/>
</dbReference>
<dbReference type="PANTHER" id="PTHR33493">
    <property type="entry name" value="LATE EMBRYOGENESIS ABUNDANT PROTEIN 6-RELATED"/>
    <property type="match status" value="1"/>
</dbReference>
<feature type="compositionally biased region" description="Basic and acidic residues" evidence="2">
    <location>
        <begin position="44"/>
        <end position="68"/>
    </location>
</feature>
<evidence type="ECO:0000313" key="4">
    <source>
        <dbReference type="Proteomes" id="UP000075243"/>
    </source>
</evidence>
<dbReference type="EMBL" id="KQ484244">
    <property type="protein sequence ID" value="KYP36245.1"/>
    <property type="molecule type" value="Genomic_DNA"/>
</dbReference>
<dbReference type="InterPro" id="IPR005513">
    <property type="entry name" value="LEA_1"/>
</dbReference>
<sequence>MQAARKAVETIKETAANIGASAKSGFDKTKATLQEKGEMMSAHDQNEKDIAAHKKEEKIQEAEREKQQARQYNATTKQSALAGDMGQAHHSGPGTEPATIDTPGPGPTTETTTSNTTGPGPESTGPGTETATYNYENTLPPSTGPGPEAGTAMFPTGDYGLMGGSQSTVMPGHRHGHGHGIGLGHEPGQGLDHGPGPGHGGPNEDMMGPRAMETNSGLDTTAQTTIGDGSAPSSGPTLS</sequence>
<dbReference type="AlphaFoldDB" id="A0A151R1C0"/>
<dbReference type="OrthoDB" id="758082at2759"/>
<protein>
    <submittedName>
        <fullName evidence="3">18 kDa seed maturation protein</fullName>
    </submittedName>
</protein>
<dbReference type="STRING" id="3821.A0A151R1C0"/>
<evidence type="ECO:0000313" key="3">
    <source>
        <dbReference type="EMBL" id="KYP36245.1"/>
    </source>
</evidence>
<dbReference type="PANTHER" id="PTHR33493:SF26">
    <property type="entry name" value="18 KDA SEED MATURATION PROTEIN"/>
    <property type="match status" value="1"/>
</dbReference>
<accession>A0A151R1C0</accession>
<keyword evidence="4" id="KW-1185">Reference proteome</keyword>
<gene>
    <name evidence="3" type="ORF">KK1_042650</name>
</gene>
<dbReference type="Proteomes" id="UP000075243">
    <property type="component" value="Unassembled WGS sequence"/>
</dbReference>
<reference evidence="3" key="1">
    <citation type="journal article" date="2012" name="Nat. Biotechnol.">
        <title>Draft genome sequence of pigeonpea (Cajanus cajan), an orphan legume crop of resource-poor farmers.</title>
        <authorList>
            <person name="Varshney R.K."/>
            <person name="Chen W."/>
            <person name="Li Y."/>
            <person name="Bharti A.K."/>
            <person name="Saxena R.K."/>
            <person name="Schlueter J.A."/>
            <person name="Donoghue M.T."/>
            <person name="Azam S."/>
            <person name="Fan G."/>
            <person name="Whaley A.M."/>
            <person name="Farmer A.D."/>
            <person name="Sheridan J."/>
            <person name="Iwata A."/>
            <person name="Tuteja R."/>
            <person name="Penmetsa R.V."/>
            <person name="Wu W."/>
            <person name="Upadhyaya H.D."/>
            <person name="Yang S.P."/>
            <person name="Shah T."/>
            <person name="Saxena K.B."/>
            <person name="Michael T."/>
            <person name="McCombie W.R."/>
            <person name="Yang B."/>
            <person name="Zhang G."/>
            <person name="Yang H."/>
            <person name="Wang J."/>
            <person name="Spillane C."/>
            <person name="Cook D.R."/>
            <person name="May G.D."/>
            <person name="Xu X."/>
            <person name="Jackson S.A."/>
        </authorList>
    </citation>
    <scope>NUCLEOTIDE SEQUENCE [LARGE SCALE GENOMIC DNA]</scope>
</reference>
<dbReference type="Pfam" id="PF03760">
    <property type="entry name" value="LEA_1"/>
    <property type="match status" value="1"/>
</dbReference>
<proteinExistence type="inferred from homology"/>
<feature type="compositionally biased region" description="Polar residues" evidence="2">
    <location>
        <begin position="131"/>
        <end position="141"/>
    </location>
</feature>
<dbReference type="Gramene" id="C.cajan_45355.t">
    <property type="protein sequence ID" value="C.cajan_45355.t"/>
    <property type="gene ID" value="C.cajan_45355"/>
</dbReference>
<name>A0A151R1C0_CAJCA</name>
<feature type="region of interest" description="Disordered" evidence="2">
    <location>
        <begin position="174"/>
        <end position="239"/>
    </location>
</feature>